<dbReference type="InterPro" id="IPR000014">
    <property type="entry name" value="PAS"/>
</dbReference>
<proteinExistence type="predicted"/>
<dbReference type="InterPro" id="IPR001387">
    <property type="entry name" value="Cro/C1-type_HTH"/>
</dbReference>
<dbReference type="CDD" id="cd00130">
    <property type="entry name" value="PAS"/>
    <property type="match status" value="1"/>
</dbReference>
<dbReference type="Gene3D" id="1.10.260.40">
    <property type="entry name" value="lambda repressor-like DNA-binding domains"/>
    <property type="match status" value="1"/>
</dbReference>
<evidence type="ECO:0000259" key="1">
    <source>
        <dbReference type="PROSITE" id="PS50943"/>
    </source>
</evidence>
<dbReference type="EMBL" id="JACXZA010000006">
    <property type="protein sequence ID" value="MBD3921602.1"/>
    <property type="molecule type" value="Genomic_DNA"/>
</dbReference>
<dbReference type="Gene3D" id="3.30.450.20">
    <property type="entry name" value="PAS domain"/>
    <property type="match status" value="1"/>
</dbReference>
<dbReference type="CDD" id="cd00093">
    <property type="entry name" value="HTH_XRE"/>
    <property type="match status" value="1"/>
</dbReference>
<protein>
    <submittedName>
        <fullName evidence="2">Helix-turn-helix domain-containing protein</fullName>
    </submittedName>
</protein>
<sequence>MYDVFTFSPDSILIVDASMDLIRITDMNDAFCEWSGYRKDNLLGTTPSQLIEKEQGSNPFEQLVTLSQAPSSSSPFYCKFRSRNGILFEVRIEVMRIGQTDAPLKRYAVVFHDVTEQRWIDSIIREEKAVGAAILNREHNIQWVNSYVTPVRHEQSAFLNQPFQHYVSINDRRHVKRSIDYASANRTPQPCSFSLVHDDEVYLARAVFMSFQRWNGSVRSHAVVMLQMEPLHTDVDSSAKLRLLMTAKNISVTELARSTHISLTTISKIRNGKIKKPKRMTAELIASQLGVVPEAIWGAYHVGYGGF</sequence>
<keyword evidence="3" id="KW-1185">Reference proteome</keyword>
<dbReference type="RefSeq" id="WP_191205896.1">
    <property type="nucleotide sequence ID" value="NZ_JACXZA010000006.1"/>
</dbReference>
<dbReference type="SMART" id="SM00530">
    <property type="entry name" value="HTH_XRE"/>
    <property type="match status" value="1"/>
</dbReference>
<organism evidence="2 3">
    <name type="scientific">Paenibacillus terricola</name>
    <dbReference type="NCBI Taxonomy" id="2763503"/>
    <lineage>
        <taxon>Bacteria</taxon>
        <taxon>Bacillati</taxon>
        <taxon>Bacillota</taxon>
        <taxon>Bacilli</taxon>
        <taxon>Bacillales</taxon>
        <taxon>Paenibacillaceae</taxon>
        <taxon>Paenibacillus</taxon>
    </lineage>
</organism>
<dbReference type="Proteomes" id="UP000609346">
    <property type="component" value="Unassembled WGS sequence"/>
</dbReference>
<dbReference type="NCBIfam" id="TIGR00229">
    <property type="entry name" value="sensory_box"/>
    <property type="match status" value="1"/>
</dbReference>
<dbReference type="SUPFAM" id="SSF55785">
    <property type="entry name" value="PYP-like sensor domain (PAS domain)"/>
    <property type="match status" value="1"/>
</dbReference>
<dbReference type="InterPro" id="IPR035965">
    <property type="entry name" value="PAS-like_dom_sf"/>
</dbReference>
<comment type="caution">
    <text evidence="2">The sequence shown here is derived from an EMBL/GenBank/DDBJ whole genome shotgun (WGS) entry which is preliminary data.</text>
</comment>
<dbReference type="PROSITE" id="PS50943">
    <property type="entry name" value="HTH_CROC1"/>
    <property type="match status" value="1"/>
</dbReference>
<dbReference type="Pfam" id="PF13443">
    <property type="entry name" value="HTH_26"/>
    <property type="match status" value="1"/>
</dbReference>
<name>A0ABR8N080_9BACL</name>
<dbReference type="SUPFAM" id="SSF47413">
    <property type="entry name" value="lambda repressor-like DNA-binding domains"/>
    <property type="match status" value="1"/>
</dbReference>
<dbReference type="Pfam" id="PF13426">
    <property type="entry name" value="PAS_9"/>
    <property type="match status" value="1"/>
</dbReference>
<evidence type="ECO:0000313" key="3">
    <source>
        <dbReference type="Proteomes" id="UP000609346"/>
    </source>
</evidence>
<dbReference type="InterPro" id="IPR010982">
    <property type="entry name" value="Lambda_DNA-bd_dom_sf"/>
</dbReference>
<evidence type="ECO:0000313" key="2">
    <source>
        <dbReference type="EMBL" id="MBD3921602.1"/>
    </source>
</evidence>
<reference evidence="2 3" key="1">
    <citation type="submission" date="2020-09" db="EMBL/GenBank/DDBJ databases">
        <title>Paenibacillus sp. strain PR3 16S rRNA gene Genome sequencing and assembly.</title>
        <authorList>
            <person name="Kim J."/>
        </authorList>
    </citation>
    <scope>NUCLEOTIDE SEQUENCE [LARGE SCALE GENOMIC DNA]</scope>
    <source>
        <strain evidence="2 3">PR3</strain>
    </source>
</reference>
<accession>A0ABR8N080</accession>
<gene>
    <name evidence="2" type="ORF">H8B09_22730</name>
</gene>
<feature type="domain" description="HTH cro/C1-type" evidence="1">
    <location>
        <begin position="241"/>
        <end position="296"/>
    </location>
</feature>